<reference evidence="1" key="1">
    <citation type="submission" date="2020-05" db="EMBL/GenBank/DDBJ databases">
        <authorList>
            <person name="Chiriac C."/>
            <person name="Salcher M."/>
            <person name="Ghai R."/>
            <person name="Kavagutti S V."/>
        </authorList>
    </citation>
    <scope>NUCLEOTIDE SEQUENCE</scope>
</reference>
<gene>
    <name evidence="1" type="ORF">UFOPK1421_00677</name>
</gene>
<accession>A0A6J6BTM1</accession>
<sequence length="148" mass="15604">MPRALTLRLSCVTRPSRLVVVPSFSPKAAAGRTTSQRCNEGDIVVSTAIIFGTAARAWRTRCESGTSFIGSAPTRTKQLISPAIADCRIELVDPVTNPVSTAPRILPRRTTGRTVACGAMASTASRAAIVNESSSAKFARPTTTTTEP</sequence>
<protein>
    <submittedName>
        <fullName evidence="1">Unannotated protein</fullName>
    </submittedName>
</protein>
<dbReference type="EMBL" id="CAEZSL010000060">
    <property type="protein sequence ID" value="CAB4541649.1"/>
    <property type="molecule type" value="Genomic_DNA"/>
</dbReference>
<name>A0A6J6BTM1_9ZZZZ</name>
<organism evidence="1">
    <name type="scientific">freshwater metagenome</name>
    <dbReference type="NCBI Taxonomy" id="449393"/>
    <lineage>
        <taxon>unclassified sequences</taxon>
        <taxon>metagenomes</taxon>
        <taxon>ecological metagenomes</taxon>
    </lineage>
</organism>
<dbReference type="AlphaFoldDB" id="A0A6J6BTM1"/>
<proteinExistence type="predicted"/>
<evidence type="ECO:0000313" key="1">
    <source>
        <dbReference type="EMBL" id="CAB4541649.1"/>
    </source>
</evidence>